<reference evidence="4" key="1">
    <citation type="submission" date="2014-11" db="EMBL/GenBank/DDBJ databases">
        <authorList>
            <person name="Otto D Thomas"/>
            <person name="Naeem Raeece"/>
        </authorList>
    </citation>
    <scope>NUCLEOTIDE SEQUENCE</scope>
</reference>
<dbReference type="VEuPathDB" id="CryptoDB:Cvel_13018"/>
<dbReference type="InterPro" id="IPR001611">
    <property type="entry name" value="Leu-rich_rpt"/>
</dbReference>
<dbReference type="PhylomeDB" id="A0A0G4ICG2"/>
<evidence type="ECO:0000313" key="4">
    <source>
        <dbReference type="EMBL" id="CEM54753.1"/>
    </source>
</evidence>
<dbReference type="PANTHER" id="PTHR24107:SF2">
    <property type="entry name" value="NLR FAMILY CARD DOMAIN CONTAINING 3"/>
    <property type="match status" value="1"/>
</dbReference>
<protein>
    <submittedName>
        <fullName evidence="4">Uncharacterized protein</fullName>
    </submittedName>
</protein>
<sequence length="1507" mass="158182">MLNDTQMREADITAVLTALSEGRAPHIEVLRLPKLDTPSSQALASALDSGFLSQLREMTLSDCHSVASESEGLGVVMRSFANDKASSLNTLKIVVMDSEAGEVHQILGALAEGLREGRVGALADLDLEFRFEMEGIEPGPLSEFGRALGAGGRSSLRKLSLYWFEGGDEGVGALAEGLGSGGLVSLEELCLRVSCGAGEGNRALGEVLSTGKVPSLRKLLLKWDIDSGLQALAEGFKVGSLSPDVSVDLCLRPVIFEADEDLTTAAVRAVAALIRDGKAPGLRKIDVDDYHRVIEGEAAYDLGAALTCGGGRVGASVVSLQSFEELKVRPAAFDYETGLSGLFRGIASGRGTLPSLHTVSVPNLFPCNVSAVRPLAECITKGKFPRLRNLCFSSSYSEKISLGQEGMQALSLALCSPHAKSLRSLTLRSEERGNDRKAVAAEAAQMATIAVSFSLGQLTALEELSLGGALFPESVSALSVGLGSGKLRSLRSLELPHMCLADDEGTSALCQALSAEKLPELRCLKLGNANDAGFRKLTAEWVNLTPPPLESLDMSRSAVLDKGVLALVSLSQTGRLPFLRSVRVGNDMISELASQKEGFVTGWLVLQFIKQMHIGMPISSLDLSEFSLDAGKLGLLLSSVTVGPGSLENLKGGLHVCKVPRLAVLKSFLRSFGVGVGGFGRTVPASLKTLNLSKCDLSDSAGGILLHSLPPSLEYLDLNENRLRSHSMEAIRSAFSEGTLSKLLGLDVSNNPLGPSGVATLARGLSASERALSLQSLKLSKTAAKAEGVKALSVPLKEGKSPSLQVLDLGGNDMRAEGVGGLAGAVGAGTLSSLRVLILKENRLAKKSGGEWEFSGLTALFSHQFPALQELDVSGNELEGSDEADTAAPMIGEALGGGRLREVRKLDLSGTHLSEADVIAVLSALTEGRAPHVETLRLPHIESPGSQALASALDSGHLSELREVIAVEGSLGGMGVVARSSVSGKSPSLRTLKLRAEIEEDEVGGMTLLLSALAEGLREGRVGSLADLDVYFSPHDLSVSSGSLGEFGRALGAGGLSSLKKLSLCWAENSDDGVSGLAEGLGSGGLVSLEELCLTVSRHGSGSEGSRLLGEALSTGKVPSLRKLLLEWNVNSSLQGLAEGLGVGCLSREVAVDLILYAEDNGDDQQWLRPVAALIRARKVPGLRKIGIEDAAGYIEGENAYDLGEAFTHGREGGETSLVNLEAFEELKLDCSAFDVGVNGFCNLFGGIASGRGSLPSLHTISVPNLYEADFYAVPPLAECITKGKFPKLRNLHFSSDHCAISFKQKGMQALCLALCSPHAKSLRSLTLRSEETGNDRKAVAAEAAQMATIAVSFSLGQLTALEELSLEGELFTESVSALSVGLGSGKLRSLRSLELPRVPLGDDEGTSALCQALSAEKLPELRCLKLGRVNDAGLQKLAEGWTDEEPPPLEALDLSGSFIQEKGVLALVSLSETGRLPSLWNVRVGNSVSSSMRATVKGVFPHTVVD</sequence>
<keyword evidence="2" id="KW-0963">Cytoplasm</keyword>
<accession>A0A0G4ICG2</accession>
<dbReference type="SMART" id="SM00368">
    <property type="entry name" value="LRR_RI"/>
    <property type="match status" value="12"/>
</dbReference>
<proteinExistence type="predicted"/>
<dbReference type="SUPFAM" id="SSF52047">
    <property type="entry name" value="RNI-like"/>
    <property type="match status" value="4"/>
</dbReference>
<dbReference type="SUPFAM" id="SSF52058">
    <property type="entry name" value="L domain-like"/>
    <property type="match status" value="1"/>
</dbReference>
<evidence type="ECO:0000256" key="1">
    <source>
        <dbReference type="ARBA" id="ARBA00004245"/>
    </source>
</evidence>
<dbReference type="EMBL" id="CDMZ01005814">
    <property type="protein sequence ID" value="CEM54753.1"/>
    <property type="molecule type" value="Genomic_DNA"/>
</dbReference>
<dbReference type="GO" id="GO:0005856">
    <property type="term" value="C:cytoskeleton"/>
    <property type="evidence" value="ECO:0007669"/>
    <property type="project" value="UniProtKB-SubCell"/>
</dbReference>
<dbReference type="InterPro" id="IPR032675">
    <property type="entry name" value="LRR_dom_sf"/>
</dbReference>
<dbReference type="Gene3D" id="3.80.10.10">
    <property type="entry name" value="Ribonuclease Inhibitor"/>
    <property type="match status" value="5"/>
</dbReference>
<dbReference type="Pfam" id="PF13516">
    <property type="entry name" value="LRR_6"/>
    <property type="match status" value="2"/>
</dbReference>
<dbReference type="PANTHER" id="PTHR24107">
    <property type="entry name" value="YNEIN REGULATORY COMPLEX SUBUNIT 5"/>
    <property type="match status" value="1"/>
</dbReference>
<dbReference type="InterPro" id="IPR052410">
    <property type="entry name" value="DRC5"/>
</dbReference>
<organism evidence="4">
    <name type="scientific">Chromera velia CCMP2878</name>
    <dbReference type="NCBI Taxonomy" id="1169474"/>
    <lineage>
        <taxon>Eukaryota</taxon>
        <taxon>Sar</taxon>
        <taxon>Alveolata</taxon>
        <taxon>Colpodellida</taxon>
        <taxon>Chromeraceae</taxon>
        <taxon>Chromera</taxon>
    </lineage>
</organism>
<comment type="subcellular location">
    <subcellularLocation>
        <location evidence="1">Cytoplasm</location>
        <location evidence="1">Cytoskeleton</location>
    </subcellularLocation>
</comment>
<keyword evidence="3" id="KW-0206">Cytoskeleton</keyword>
<gene>
    <name evidence="4" type="ORF">Cvel_13018</name>
</gene>
<evidence type="ECO:0000256" key="3">
    <source>
        <dbReference type="ARBA" id="ARBA00023212"/>
    </source>
</evidence>
<name>A0A0G4ICG2_9ALVE</name>
<evidence type="ECO:0000256" key="2">
    <source>
        <dbReference type="ARBA" id="ARBA00022490"/>
    </source>
</evidence>